<evidence type="ECO:0000313" key="5">
    <source>
        <dbReference type="Proteomes" id="UP000001883"/>
    </source>
</evidence>
<protein>
    <submittedName>
        <fullName evidence="4">Predicted ATPase</fullName>
    </submittedName>
</protein>
<feature type="region of interest" description="Disordered" evidence="3">
    <location>
        <begin position="1"/>
        <end position="46"/>
    </location>
</feature>
<dbReference type="KEGG" id="rmu:RMDY18_12270"/>
<dbReference type="SUPFAM" id="SSF52540">
    <property type="entry name" value="P-loop containing nucleoside triphosphate hydrolases"/>
    <property type="match status" value="1"/>
</dbReference>
<dbReference type="NCBIfam" id="NF040713">
    <property type="entry name" value="ZapE"/>
    <property type="match status" value="1"/>
</dbReference>
<keyword evidence="5" id="KW-1185">Reference proteome</keyword>
<evidence type="ECO:0000256" key="1">
    <source>
        <dbReference type="ARBA" id="ARBA00022741"/>
    </source>
</evidence>
<gene>
    <name evidence="4" type="ordered locus">RMDY18_12270</name>
</gene>
<accession>D2NTT3</accession>
<dbReference type="InterPro" id="IPR005654">
    <property type="entry name" value="ATPase_AFG1-like"/>
</dbReference>
<reference evidence="4 5" key="3">
    <citation type="journal article" date="2010" name="Sequencing">
        <title>Complete Genome Sequence of Rothia mucilaginosa DY-18: A Clinical Isolate with Dense Meshwork-Like Structures from a Persistent Apical Periodontitis Lesion.</title>
        <authorList>
            <person name="Yamane K."/>
            <person name="Nambu T."/>
            <person name="Yamanaka T."/>
            <person name="Mashimo C."/>
            <person name="Sugimori C."/>
            <person name="Leung K.-P."/>
            <person name="Fukushima H."/>
        </authorList>
    </citation>
    <scope>NUCLEOTIDE SEQUENCE [LARGE SCALE GENOMIC DNA]</scope>
    <source>
        <strain evidence="4 5">DY-18</strain>
    </source>
</reference>
<proteinExistence type="predicted"/>
<name>D2NTT3_ROTMD</name>
<dbReference type="HOGENOM" id="CLU_008681_4_0_11"/>
<keyword evidence="1" id="KW-0547">Nucleotide-binding</keyword>
<dbReference type="GO" id="GO:0016887">
    <property type="term" value="F:ATP hydrolysis activity"/>
    <property type="evidence" value="ECO:0007669"/>
    <property type="project" value="InterPro"/>
</dbReference>
<feature type="compositionally biased region" description="Low complexity" evidence="3">
    <location>
        <begin position="23"/>
        <end position="34"/>
    </location>
</feature>
<dbReference type="eggNOG" id="COG1485">
    <property type="taxonomic scope" value="Bacteria"/>
</dbReference>
<dbReference type="AlphaFoldDB" id="D2NTT3"/>
<dbReference type="PANTHER" id="PTHR12169">
    <property type="entry name" value="ATPASE N2B"/>
    <property type="match status" value="1"/>
</dbReference>
<dbReference type="PANTHER" id="PTHR12169:SF6">
    <property type="entry name" value="AFG1-LIKE ATPASE"/>
    <property type="match status" value="1"/>
</dbReference>
<dbReference type="EMBL" id="AP011540">
    <property type="protein sequence ID" value="BAI65059.1"/>
    <property type="molecule type" value="Genomic_DNA"/>
</dbReference>
<dbReference type="InterPro" id="IPR027417">
    <property type="entry name" value="P-loop_NTPase"/>
</dbReference>
<dbReference type="GO" id="GO:0005524">
    <property type="term" value="F:ATP binding"/>
    <property type="evidence" value="ECO:0007669"/>
    <property type="project" value="UniProtKB-KW"/>
</dbReference>
<keyword evidence="2" id="KW-0067">ATP-binding</keyword>
<dbReference type="Proteomes" id="UP000001883">
    <property type="component" value="Chromosome"/>
</dbReference>
<reference evidence="4 5" key="2">
    <citation type="journal article" date="2010" name="J Osaka Dent Univ">
        <title>Isolation and identification of Rothia mucilaginosa from persistent apical periodontitis lesions.</title>
        <authorList>
            <person name="Yamane K."/>
            <person name="Yoshida M."/>
            <person name="Fujihira T."/>
            <person name="Baba T."/>
            <person name="Tsuji N."/>
            <person name="Hayashi H."/>
            <person name="Sugimori C."/>
            <person name="Yamanaka T."/>
            <person name="Mashimo C."/>
            <person name="Nambu T."/>
            <person name="Kawai H."/>
            <person name="Fukushima H."/>
        </authorList>
    </citation>
    <scope>NUCLEOTIDE SEQUENCE [LARGE SCALE GENOMIC DNA]</scope>
    <source>
        <strain evidence="4 5">DY-18</strain>
    </source>
</reference>
<evidence type="ECO:0000256" key="2">
    <source>
        <dbReference type="ARBA" id="ARBA00022840"/>
    </source>
</evidence>
<dbReference type="Pfam" id="PF03969">
    <property type="entry name" value="AFG1_ATPase"/>
    <property type="match status" value="2"/>
</dbReference>
<evidence type="ECO:0000256" key="3">
    <source>
        <dbReference type="SAM" id="MobiDB-lite"/>
    </source>
</evidence>
<evidence type="ECO:0000313" key="4">
    <source>
        <dbReference type="EMBL" id="BAI65059.1"/>
    </source>
</evidence>
<organism evidence="4 5">
    <name type="scientific">Rothia mucilaginosa (strain DY-18)</name>
    <name type="common">Stomatococcus mucilaginosus</name>
    <dbReference type="NCBI Taxonomy" id="680646"/>
    <lineage>
        <taxon>Bacteria</taxon>
        <taxon>Bacillati</taxon>
        <taxon>Actinomycetota</taxon>
        <taxon>Actinomycetes</taxon>
        <taxon>Micrococcales</taxon>
        <taxon>Micrococcaceae</taxon>
        <taxon>Rothia</taxon>
    </lineage>
</organism>
<dbReference type="Gene3D" id="3.40.50.300">
    <property type="entry name" value="P-loop containing nucleotide triphosphate hydrolases"/>
    <property type="match status" value="1"/>
</dbReference>
<sequence>MTEPPPARSSTSTGTERPKQNRAAPHPAAAPPHARNVAGNSYGSRGVLDSTTLKAEVTSPSLKKRVFVPTTTVHLTDRIPRVSADELLAGFRPSERFGEVSFDSYIPDPNQPSQAEAVQKLKDFGDKINGGGAGAGFFGRLFGGKKKDSTKAGLYLDGGFGVGKTHLLASLWHYVEGPKAFGTFVEYTNLVGALTFRKTVEALSSYKLVCIDEFELDDPGDTVLMSRLMRELADAGVKLVATSNTLPGALGEGRFAAEDFKREIQVLASQFEVHRVDGEDFRHRGLPAAPEPVADDAFDAKIEEVFGGQTVGVDNFADLVEHLAKVHPSRYRQLIDGLDGIAWRDVHPITEQSVALRFVVLADRLYDKDLPIVSSGVPFDKVFTEEMLAGGYQKKYFRAVSRLTALAREGMLGEEAER</sequence>
<reference evidence="5" key="1">
    <citation type="submission" date="2009-07" db="EMBL/GenBank/DDBJ databases">
        <title>Complete genome sequence of Rothia mucilaginosa DJ.</title>
        <authorList>
            <person name="Yamane K."/>
            <person name="Nambu T."/>
            <person name="Mashimo C."/>
            <person name="Sugimori C."/>
            <person name="Yamanaka T."/>
            <person name="Leung K."/>
            <person name="Fukushima H."/>
        </authorList>
    </citation>
    <scope>NUCLEOTIDE SEQUENCE [LARGE SCALE GENOMIC DNA]</scope>
    <source>
        <strain evidence="5">DY-18</strain>
    </source>
</reference>
<dbReference type="STRING" id="680646.RMDY18_12270"/>
<dbReference type="GO" id="GO:0005737">
    <property type="term" value="C:cytoplasm"/>
    <property type="evidence" value="ECO:0007669"/>
    <property type="project" value="TreeGrafter"/>
</dbReference>